<dbReference type="AlphaFoldDB" id="Q111F7"/>
<sequence>MTRITIIFLVACLTLMARETREAIANPKSIVQAEAKPTVKPIPVSLPRNGTVLLNSGDSRSGSVIDVNSEYITVKKGRSRRREAIANVKEIRFYGDLWWPASDGIIVIRGDDVDKIGKIRRFEE</sequence>
<gene>
    <name evidence="1" type="ordered locus">Tery_2676</name>
</gene>
<dbReference type="HOGENOM" id="CLU_2002899_0_0_3"/>
<dbReference type="EMBL" id="CP000393">
    <property type="protein sequence ID" value="ABG51867.1"/>
    <property type="molecule type" value="Genomic_DNA"/>
</dbReference>
<proteinExistence type="predicted"/>
<reference evidence="1" key="1">
    <citation type="submission" date="2006-06" db="EMBL/GenBank/DDBJ databases">
        <title>Complete sequence of Trichodesmium erythraeum IMS101.</title>
        <authorList>
            <consortium name="US DOE Joint Genome Institute"/>
            <person name="Copeland A."/>
            <person name="Lucas S."/>
            <person name="Lapidus A."/>
            <person name="Barry K."/>
            <person name="Detter J.C."/>
            <person name="Glavina del Rio T."/>
            <person name="Hammon N."/>
            <person name="Israni S."/>
            <person name="Dalin E."/>
            <person name="Tice H."/>
            <person name="Pitluck S."/>
            <person name="Kiss H."/>
            <person name="Munk A.C."/>
            <person name="Brettin T."/>
            <person name="Bruce D."/>
            <person name="Han C."/>
            <person name="Tapia R."/>
            <person name="Gilna P."/>
            <person name="Schmutz J."/>
            <person name="Larimer F."/>
            <person name="Land M."/>
            <person name="Hauser L."/>
            <person name="Kyrpides N."/>
            <person name="Kim E."/>
            <person name="Richardson P."/>
        </authorList>
    </citation>
    <scope>NUCLEOTIDE SEQUENCE [LARGE SCALE GENOMIC DNA]</scope>
    <source>
        <strain evidence="1">IMS101</strain>
    </source>
</reference>
<dbReference type="RefSeq" id="WP_011612229.1">
    <property type="nucleotide sequence ID" value="NC_008312.1"/>
</dbReference>
<protein>
    <submittedName>
        <fullName evidence="1">Uncharacterized protein</fullName>
    </submittedName>
</protein>
<accession>Q111F7</accession>
<evidence type="ECO:0000313" key="1">
    <source>
        <dbReference type="EMBL" id="ABG51867.1"/>
    </source>
</evidence>
<name>Q111F7_TRIEI</name>
<dbReference type="eggNOG" id="ENOG5032D3F">
    <property type="taxonomic scope" value="Bacteria"/>
</dbReference>
<dbReference type="KEGG" id="ter:Tery_2676"/>
<organism evidence="1">
    <name type="scientific">Trichodesmium erythraeum (strain IMS101)</name>
    <dbReference type="NCBI Taxonomy" id="203124"/>
    <lineage>
        <taxon>Bacteria</taxon>
        <taxon>Bacillati</taxon>
        <taxon>Cyanobacteriota</taxon>
        <taxon>Cyanophyceae</taxon>
        <taxon>Oscillatoriophycideae</taxon>
        <taxon>Oscillatoriales</taxon>
        <taxon>Microcoleaceae</taxon>
        <taxon>Trichodesmium</taxon>
    </lineage>
</organism>